<sequence length="198" mass="21169">MKITVIGAGYVGLVSAACFSDFGYEVTCVDRDPRKLAMLEGGKIPIYEQGLEPIVSANRAAGRLIFTDKLKDAVAQADVVLIAVGTPTREGEDSADLSFVYAAAEEIAKAMSGFTVIVTKSTVPVGTAAKLREIISKARPDGDFEVASNPEFMREGSAVEDFLRPDRVVVGVSSERAEKVLSQLYRPLTAKNVPLLVT</sequence>
<reference evidence="7" key="1">
    <citation type="submission" date="2018-06" db="EMBL/GenBank/DDBJ databases">
        <title>Aestuariibacter litoralis strain KCTC 52945T.</title>
        <authorList>
            <person name="Li X."/>
            <person name="Salam N."/>
            <person name="Li J.-L."/>
            <person name="Chen Y.-M."/>
            <person name="Yang Z.-W."/>
            <person name="Zhang L.-Y."/>
            <person name="Han M.-X."/>
            <person name="Xiao M."/>
            <person name="Li W.-J."/>
        </authorList>
    </citation>
    <scope>NUCLEOTIDE SEQUENCE [LARGE SCALE GENOMIC DNA]</scope>
    <source>
        <strain evidence="7">KCTC 52945</strain>
    </source>
</reference>
<evidence type="ECO:0000256" key="3">
    <source>
        <dbReference type="PIRSR" id="PIRSR500134-3"/>
    </source>
</evidence>
<keyword evidence="3" id="KW-0520">NAD</keyword>
<dbReference type="PIRSF" id="PIRSF000124">
    <property type="entry name" value="UDPglc_GDPman_dh"/>
    <property type="match status" value="1"/>
</dbReference>
<dbReference type="GO" id="GO:0000271">
    <property type="term" value="P:polysaccharide biosynthetic process"/>
    <property type="evidence" value="ECO:0007669"/>
    <property type="project" value="InterPro"/>
</dbReference>
<dbReference type="GO" id="GO:0051287">
    <property type="term" value="F:NAD binding"/>
    <property type="evidence" value="ECO:0007669"/>
    <property type="project" value="InterPro"/>
</dbReference>
<dbReference type="SUPFAM" id="SSF51735">
    <property type="entry name" value="NAD(P)-binding Rossmann-fold domains"/>
    <property type="match status" value="1"/>
</dbReference>
<feature type="binding site" evidence="3">
    <location>
        <position position="35"/>
    </location>
    <ligand>
        <name>NAD(+)</name>
        <dbReference type="ChEBI" id="CHEBI:57540"/>
    </ligand>
</feature>
<dbReference type="InterPro" id="IPR036291">
    <property type="entry name" value="NAD(P)-bd_dom_sf"/>
</dbReference>
<dbReference type="GO" id="GO:0003979">
    <property type="term" value="F:UDP-glucose 6-dehydrogenase activity"/>
    <property type="evidence" value="ECO:0007669"/>
    <property type="project" value="InterPro"/>
</dbReference>
<feature type="binding site" evidence="3">
    <location>
        <position position="30"/>
    </location>
    <ligand>
        <name>NAD(+)</name>
        <dbReference type="ChEBI" id="CHEBI:57540"/>
    </ligand>
</feature>
<dbReference type="Gene3D" id="3.40.50.720">
    <property type="entry name" value="NAD(P)-binding Rossmann-like Domain"/>
    <property type="match status" value="1"/>
</dbReference>
<dbReference type="PROSITE" id="PS51257">
    <property type="entry name" value="PROKAR_LIPOPROTEIN"/>
    <property type="match status" value="1"/>
</dbReference>
<feature type="binding site" evidence="2">
    <location>
        <begin position="152"/>
        <end position="155"/>
    </location>
    <ligand>
        <name>substrate</name>
    </ligand>
</feature>
<feature type="binding site" evidence="3">
    <location>
        <position position="122"/>
    </location>
    <ligand>
        <name>NAD(+)</name>
        <dbReference type="ChEBI" id="CHEBI:57540"/>
    </ligand>
</feature>
<dbReference type="EMBL" id="QKVK01000009">
    <property type="protein sequence ID" value="PZF75721.1"/>
    <property type="molecule type" value="Genomic_DNA"/>
</dbReference>
<proteinExistence type="predicted"/>
<dbReference type="InterPro" id="IPR017476">
    <property type="entry name" value="UDP-Glc/GDP-Man"/>
</dbReference>
<dbReference type="RefSeq" id="WP_146256181.1">
    <property type="nucleotide sequence ID" value="NZ_QKVK01000009.1"/>
</dbReference>
<comment type="caution">
    <text evidence="6">The sequence shown here is derived from an EMBL/GenBank/DDBJ whole genome shotgun (WGS) entry which is preliminary data.</text>
</comment>
<dbReference type="EMBL" id="QKVK01000013">
    <property type="protein sequence ID" value="PZF75268.1"/>
    <property type="molecule type" value="Genomic_DNA"/>
</dbReference>
<dbReference type="PANTHER" id="PTHR43750:SF3">
    <property type="entry name" value="UDP-GLUCOSE 6-DEHYDROGENASE TUAD"/>
    <property type="match status" value="1"/>
</dbReference>
<evidence type="ECO:0000259" key="4">
    <source>
        <dbReference type="Pfam" id="PF03721"/>
    </source>
</evidence>
<dbReference type="InterPro" id="IPR028357">
    <property type="entry name" value="UDPglc_DH_bac"/>
</dbReference>
<evidence type="ECO:0000256" key="2">
    <source>
        <dbReference type="PIRSR" id="PIRSR500134-2"/>
    </source>
</evidence>
<dbReference type="AlphaFoldDB" id="A0A2W2AK69"/>
<dbReference type="PANTHER" id="PTHR43750">
    <property type="entry name" value="UDP-GLUCOSE 6-DEHYDROGENASE TUAD"/>
    <property type="match status" value="1"/>
</dbReference>
<feature type="binding site" evidence="3">
    <location>
        <position position="155"/>
    </location>
    <ligand>
        <name>NAD(+)</name>
        <dbReference type="ChEBI" id="CHEBI:57540"/>
    </ligand>
</feature>
<dbReference type="InterPro" id="IPR001732">
    <property type="entry name" value="UDP-Glc/GDP-Man_DH_N"/>
</dbReference>
<gene>
    <name evidence="6" type="ORF">DK847_17895</name>
    <name evidence="5" type="ORF">DK847_19410</name>
</gene>
<reference evidence="6" key="2">
    <citation type="journal article" date="2019" name="Int. J. Syst. Evol. Microbiol.">
        <title>Aestuariivirga litoralis gen. nov., sp. nov., a proteobacterium isolated from a water sample, and proposal of Aestuariivirgaceae fam. nov.</title>
        <authorList>
            <person name="Li X."/>
            <person name="Salam N."/>
            <person name="Li J.L."/>
            <person name="Chen Y.M."/>
            <person name="Yang Z.W."/>
            <person name="Han M.X."/>
            <person name="Mou X."/>
            <person name="Xiao M."/>
            <person name="Li W.J."/>
        </authorList>
    </citation>
    <scope>NUCLEOTIDE SEQUENCE</scope>
    <source>
        <strain evidence="6">KCTC 52945</strain>
    </source>
</reference>
<keyword evidence="7" id="KW-1185">Reference proteome</keyword>
<feature type="binding site" evidence="3">
    <location>
        <position position="86"/>
    </location>
    <ligand>
        <name>NAD(+)</name>
        <dbReference type="ChEBI" id="CHEBI:57540"/>
    </ligand>
</feature>
<dbReference type="Proteomes" id="UP000248795">
    <property type="component" value="Unassembled WGS sequence"/>
</dbReference>
<feature type="non-terminal residue" evidence="6">
    <location>
        <position position="198"/>
    </location>
</feature>
<dbReference type="NCBIfam" id="TIGR03026">
    <property type="entry name" value="NDP-sugDHase"/>
    <property type="match status" value="1"/>
</dbReference>
<dbReference type="Pfam" id="PF03721">
    <property type="entry name" value="UDPG_MGDP_dh_N"/>
    <property type="match status" value="1"/>
</dbReference>
<dbReference type="PIRSF" id="PIRSF500134">
    <property type="entry name" value="UDPglc_DH_bac"/>
    <property type="match status" value="1"/>
</dbReference>
<evidence type="ECO:0000313" key="6">
    <source>
        <dbReference type="EMBL" id="PZF75721.1"/>
    </source>
</evidence>
<evidence type="ECO:0000313" key="7">
    <source>
        <dbReference type="Proteomes" id="UP000248795"/>
    </source>
</evidence>
<protein>
    <recommendedName>
        <fullName evidence="1">UDP-glucose 6-dehydrogenase</fullName>
    </recommendedName>
</protein>
<organism evidence="6 7">
    <name type="scientific">Aestuariivirga litoralis</name>
    <dbReference type="NCBI Taxonomy" id="2650924"/>
    <lineage>
        <taxon>Bacteria</taxon>
        <taxon>Pseudomonadati</taxon>
        <taxon>Pseudomonadota</taxon>
        <taxon>Alphaproteobacteria</taxon>
        <taxon>Hyphomicrobiales</taxon>
        <taxon>Aestuariivirgaceae</taxon>
        <taxon>Aestuariivirga</taxon>
    </lineage>
</organism>
<evidence type="ECO:0000256" key="1">
    <source>
        <dbReference type="ARBA" id="ARBA00015132"/>
    </source>
</evidence>
<accession>A0A2W2AK69</accession>
<name>A0A2W2AK69_9HYPH</name>
<feature type="domain" description="UDP-glucose/GDP-mannose dehydrogenase N-terminal" evidence="4">
    <location>
        <begin position="1"/>
        <end position="184"/>
    </location>
</feature>
<evidence type="ECO:0000313" key="5">
    <source>
        <dbReference type="EMBL" id="PZF75268.1"/>
    </source>
</evidence>